<comment type="caution">
    <text evidence="8">The sequence shown here is derived from an EMBL/GenBank/DDBJ whole genome shotgun (WGS) entry which is preliminary data.</text>
</comment>
<proteinExistence type="inferred from homology"/>
<evidence type="ECO:0000256" key="1">
    <source>
        <dbReference type="ARBA" id="ARBA00022723"/>
    </source>
</evidence>
<feature type="compositionally biased region" description="Basic residues" evidence="6">
    <location>
        <begin position="44"/>
        <end position="58"/>
    </location>
</feature>
<dbReference type="GO" id="GO:0008270">
    <property type="term" value="F:zinc ion binding"/>
    <property type="evidence" value="ECO:0007669"/>
    <property type="project" value="UniProtKB-KW"/>
</dbReference>
<dbReference type="PANTHER" id="PTHR13267:SF3">
    <property type="entry name" value="ZINC FINGER PROTEIN 277"/>
    <property type="match status" value="1"/>
</dbReference>
<keyword evidence="9" id="KW-1185">Reference proteome</keyword>
<sequence>MNEEEEWQTVPRKPHHNRGGRRGSKGSNASSSRSRGRNDSKSQSRSRSRSKSQTRTSRRLSSGSFADSTKTSSGNNNNNNNNNEDGFELPTSNMFTIPAEAFAGINQDGSDDILGQSGITENLEGLVVNTSSGGDKRSVSFKVGDPRTSIKLYTQNKSKSGGHNDDEDDEDDGDDYDEDEDVDEESMAFPASSISVVCPFGQCNDGEEDELNRFVSASELIKHLRDSHKLCFKSLGQTVLFLQDYLNAWAQTFRQVDSDISFGVEEIIGDGSIVLQVIDPNVNIKDQAIRDDERKKALGKVLKLQEHEREKDAQEPCFCLFCTHRCQNRANQFRHMFKEHNFNIGLPDNLVDVNDFLHILEGKLNKLQCLYCEKIFTSTTVLRKHMRKKKHFKISPRNHLYDRFYVINYIETGKNWEELENEKYDSDQDKRDESWADWEEEDEGTETKSLFDDKVFKNAEECVLYTKAEYKLDIDQLREQLGLDFYGTISLINYIRSHTSAKQCFYCQQQFDTAGALVDHLKSSDCILSAADKLDVSKLKDSKYLVPVIESDPMLMMGFDDNNEDGNGDNIDESEIQKRIEENKRQLREKMGGSIPISLANTTAASSKK</sequence>
<dbReference type="InterPro" id="IPR036236">
    <property type="entry name" value="Znf_C2H2_sf"/>
</dbReference>
<dbReference type="PROSITE" id="PS00028">
    <property type="entry name" value="ZINC_FINGER_C2H2_1"/>
    <property type="match status" value="1"/>
</dbReference>
<dbReference type="Proteomes" id="UP001150538">
    <property type="component" value="Unassembled WGS sequence"/>
</dbReference>
<feature type="region of interest" description="Disordered" evidence="6">
    <location>
        <begin position="421"/>
        <end position="446"/>
    </location>
</feature>
<dbReference type="EMBL" id="JANBPU010000089">
    <property type="protein sequence ID" value="KAJ1916854.1"/>
    <property type="molecule type" value="Genomic_DNA"/>
</dbReference>
<feature type="compositionally biased region" description="Acidic residues" evidence="6">
    <location>
        <begin position="435"/>
        <end position="444"/>
    </location>
</feature>
<dbReference type="InterPro" id="IPR013087">
    <property type="entry name" value="Znf_C2H2_type"/>
</dbReference>
<evidence type="ECO:0000256" key="4">
    <source>
        <dbReference type="ARBA" id="ARBA00034119"/>
    </source>
</evidence>
<dbReference type="SUPFAM" id="SSF57667">
    <property type="entry name" value="beta-beta-alpha zinc fingers"/>
    <property type="match status" value="2"/>
</dbReference>
<evidence type="ECO:0000313" key="9">
    <source>
        <dbReference type="Proteomes" id="UP001150538"/>
    </source>
</evidence>
<dbReference type="InterPro" id="IPR041661">
    <property type="entry name" value="ZN622/Rei1/Reh1_Znf-C2H2"/>
</dbReference>
<evidence type="ECO:0000256" key="5">
    <source>
        <dbReference type="PROSITE-ProRule" id="PRU00042"/>
    </source>
</evidence>
<evidence type="ECO:0000256" key="3">
    <source>
        <dbReference type="ARBA" id="ARBA00022833"/>
    </source>
</evidence>
<dbReference type="InterPro" id="IPR040048">
    <property type="entry name" value="ZNF277"/>
</dbReference>
<name>A0A9W8A0Y4_9FUNG</name>
<feature type="compositionally biased region" description="Polar residues" evidence="6">
    <location>
        <begin position="65"/>
        <end position="74"/>
    </location>
</feature>
<feature type="compositionally biased region" description="Basic residues" evidence="6">
    <location>
        <begin position="12"/>
        <end position="24"/>
    </location>
</feature>
<comment type="similarity">
    <text evidence="4">Belongs to the ZNF277 family.</text>
</comment>
<accession>A0A9W8A0Y4</accession>
<dbReference type="PROSITE" id="PS50157">
    <property type="entry name" value="ZINC_FINGER_C2H2_2"/>
    <property type="match status" value="1"/>
</dbReference>
<feature type="compositionally biased region" description="Basic and acidic residues" evidence="6">
    <location>
        <begin position="421"/>
        <end position="434"/>
    </location>
</feature>
<organism evidence="8 9">
    <name type="scientific">Mycoemilia scoparia</name>
    <dbReference type="NCBI Taxonomy" id="417184"/>
    <lineage>
        <taxon>Eukaryota</taxon>
        <taxon>Fungi</taxon>
        <taxon>Fungi incertae sedis</taxon>
        <taxon>Zoopagomycota</taxon>
        <taxon>Kickxellomycotina</taxon>
        <taxon>Kickxellomycetes</taxon>
        <taxon>Kickxellales</taxon>
        <taxon>Kickxellaceae</taxon>
        <taxon>Mycoemilia</taxon>
    </lineage>
</organism>
<dbReference type="SMART" id="SM00355">
    <property type="entry name" value="ZnF_C2H2"/>
    <property type="match status" value="4"/>
</dbReference>
<dbReference type="AlphaFoldDB" id="A0A9W8A0Y4"/>
<reference evidence="8" key="1">
    <citation type="submission" date="2022-07" db="EMBL/GenBank/DDBJ databases">
        <title>Phylogenomic reconstructions and comparative analyses of Kickxellomycotina fungi.</title>
        <authorList>
            <person name="Reynolds N.K."/>
            <person name="Stajich J.E."/>
            <person name="Barry K."/>
            <person name="Grigoriev I.V."/>
            <person name="Crous P."/>
            <person name="Smith M.E."/>
        </authorList>
    </citation>
    <scope>NUCLEOTIDE SEQUENCE</scope>
    <source>
        <strain evidence="8">NBRC 100468</strain>
    </source>
</reference>
<dbReference type="Pfam" id="PF12756">
    <property type="entry name" value="zf-C2H2_2"/>
    <property type="match status" value="2"/>
</dbReference>
<feature type="compositionally biased region" description="Acidic residues" evidence="6">
    <location>
        <begin position="165"/>
        <end position="186"/>
    </location>
</feature>
<keyword evidence="1" id="KW-0479">Metal-binding</keyword>
<feature type="region of interest" description="Disordered" evidence="6">
    <location>
        <begin position="152"/>
        <end position="188"/>
    </location>
</feature>
<evidence type="ECO:0000256" key="6">
    <source>
        <dbReference type="SAM" id="MobiDB-lite"/>
    </source>
</evidence>
<feature type="domain" description="C2H2-type" evidence="7">
    <location>
        <begin position="367"/>
        <end position="396"/>
    </location>
</feature>
<dbReference type="OrthoDB" id="7848332at2759"/>
<dbReference type="PANTHER" id="PTHR13267">
    <property type="entry name" value="ZINC FINGER PROTEIN 277"/>
    <property type="match status" value="1"/>
</dbReference>
<evidence type="ECO:0000259" key="7">
    <source>
        <dbReference type="PROSITE" id="PS50157"/>
    </source>
</evidence>
<keyword evidence="2 5" id="KW-0863">Zinc-finger</keyword>
<feature type="region of interest" description="Disordered" evidence="6">
    <location>
        <begin position="1"/>
        <end position="93"/>
    </location>
</feature>
<evidence type="ECO:0000256" key="2">
    <source>
        <dbReference type="ARBA" id="ARBA00022771"/>
    </source>
</evidence>
<keyword evidence="3" id="KW-0862">Zinc</keyword>
<feature type="compositionally biased region" description="Polar residues" evidence="6">
    <location>
        <begin position="152"/>
        <end position="161"/>
    </location>
</feature>
<gene>
    <name evidence="8" type="ORF">H4219_003550</name>
</gene>
<evidence type="ECO:0000313" key="8">
    <source>
        <dbReference type="EMBL" id="KAJ1916854.1"/>
    </source>
</evidence>
<protein>
    <recommendedName>
        <fullName evidence="7">C2H2-type domain-containing protein</fullName>
    </recommendedName>
</protein>